<gene>
    <name evidence="1" type="ORF">LCGC14_1629520</name>
</gene>
<reference evidence="1" key="1">
    <citation type="journal article" date="2015" name="Nature">
        <title>Complex archaea that bridge the gap between prokaryotes and eukaryotes.</title>
        <authorList>
            <person name="Spang A."/>
            <person name="Saw J.H."/>
            <person name="Jorgensen S.L."/>
            <person name="Zaremba-Niedzwiedzka K."/>
            <person name="Martijn J."/>
            <person name="Lind A.E."/>
            <person name="van Eijk R."/>
            <person name="Schleper C."/>
            <person name="Guy L."/>
            <person name="Ettema T.J."/>
        </authorList>
    </citation>
    <scope>NUCLEOTIDE SEQUENCE</scope>
</reference>
<comment type="caution">
    <text evidence="1">The sequence shown here is derived from an EMBL/GenBank/DDBJ whole genome shotgun (WGS) entry which is preliminary data.</text>
</comment>
<accession>A0A0F9I3G1</accession>
<dbReference type="SUPFAM" id="SSF161187">
    <property type="entry name" value="YfgJ-like"/>
    <property type="match status" value="1"/>
</dbReference>
<name>A0A0F9I3G1_9ZZZZ</name>
<evidence type="ECO:0000313" key="1">
    <source>
        <dbReference type="EMBL" id="KKM22027.1"/>
    </source>
</evidence>
<proteinExistence type="predicted"/>
<sequence>MTEEEKKFEEYGGKPYGTIKCPFWTDGKTLKDKDVNVHHPSTCTKCWNGYDYNCYYPNNFKCDQYNEMVKTIKPEYLKAIVDIIRRDTNFVISSECKNDCNHGILKCPIHKACKHYDDFDQDVCNNGAGIPRLYSEYENCINYKKPEPTVEICSCVGNEMCSICSKKVGKDKPKMPKIYADMPTCPECKSNTNVKLGDINGFYFCSACKSKFALIETSKHICPDCGNNIKIRILDRKEMYYCYGCSAYIYPESQTQELDEPRDLGSLDYCGVVISVHTDRKDRSIAFSINEGTDHEVNITIFGEDEEF</sequence>
<dbReference type="AlphaFoldDB" id="A0A0F9I3G1"/>
<organism evidence="1">
    <name type="scientific">marine sediment metagenome</name>
    <dbReference type="NCBI Taxonomy" id="412755"/>
    <lineage>
        <taxon>unclassified sequences</taxon>
        <taxon>metagenomes</taxon>
        <taxon>ecological metagenomes</taxon>
    </lineage>
</organism>
<dbReference type="EMBL" id="LAZR01013423">
    <property type="protein sequence ID" value="KKM22027.1"/>
    <property type="molecule type" value="Genomic_DNA"/>
</dbReference>
<protein>
    <submittedName>
        <fullName evidence="1">Uncharacterized protein</fullName>
    </submittedName>
</protein>